<reference evidence="1 2" key="1">
    <citation type="submission" date="2024-04" db="EMBL/GenBank/DDBJ databases">
        <title>Tritrichomonas musculus Genome.</title>
        <authorList>
            <person name="Alves-Ferreira E."/>
            <person name="Grigg M."/>
            <person name="Lorenzi H."/>
            <person name="Galac M."/>
        </authorList>
    </citation>
    <scope>NUCLEOTIDE SEQUENCE [LARGE SCALE GENOMIC DNA]</scope>
    <source>
        <strain evidence="1 2">EAF2021</strain>
    </source>
</reference>
<dbReference type="Proteomes" id="UP001470230">
    <property type="component" value="Unassembled WGS sequence"/>
</dbReference>
<organism evidence="1 2">
    <name type="scientific">Tritrichomonas musculus</name>
    <dbReference type="NCBI Taxonomy" id="1915356"/>
    <lineage>
        <taxon>Eukaryota</taxon>
        <taxon>Metamonada</taxon>
        <taxon>Parabasalia</taxon>
        <taxon>Tritrichomonadida</taxon>
        <taxon>Tritrichomonadidae</taxon>
        <taxon>Tritrichomonas</taxon>
    </lineage>
</organism>
<comment type="caution">
    <text evidence="1">The sequence shown here is derived from an EMBL/GenBank/DDBJ whole genome shotgun (WGS) entry which is preliminary data.</text>
</comment>
<gene>
    <name evidence="1" type="ORF">M9Y10_009530</name>
</gene>
<evidence type="ECO:0000313" key="2">
    <source>
        <dbReference type="Proteomes" id="UP001470230"/>
    </source>
</evidence>
<dbReference type="EMBL" id="JAPFFF010000015">
    <property type="protein sequence ID" value="KAK8866566.1"/>
    <property type="molecule type" value="Genomic_DNA"/>
</dbReference>
<protein>
    <submittedName>
        <fullName evidence="1">Uncharacterized protein</fullName>
    </submittedName>
</protein>
<name>A0ABR2IQ45_9EUKA</name>
<proteinExistence type="predicted"/>
<keyword evidence="2" id="KW-1185">Reference proteome</keyword>
<evidence type="ECO:0000313" key="1">
    <source>
        <dbReference type="EMBL" id="KAK8866566.1"/>
    </source>
</evidence>
<accession>A0ABR2IQ45</accession>
<sequence>MNESLLESYLVPCDELTAEDFKTSSVIIFQGDRLPSTFSLDCISNFLISIESPWIFIAKERLKNKFYIAIGFEDNSNTPFYVTNLLCTFIKNKVFIKNIYKCSKSSARLRKICLKHQKKVQSELEQSKDSEFLLQNQTQEDQHDTINSNENLNLKNNENVDIVSSLFIPDSPLPSESITLEKSSSSIWTENLPSFAWDTPIKEYSIGQTEIEKKLGLFNEVLLVENTSPLKSFQNTSRRRLMFAPHASQNFLDRIIKHESIFDANEDPDH</sequence>